<dbReference type="InterPro" id="IPR018490">
    <property type="entry name" value="cNMP-bd_dom_sf"/>
</dbReference>
<dbReference type="InterPro" id="IPR014710">
    <property type="entry name" value="RmlC-like_jellyroll"/>
</dbReference>
<dbReference type="STRING" id="311333.SAMN05421664_2981"/>
<dbReference type="RefSeq" id="WP_089756505.1">
    <property type="nucleotide sequence ID" value="NZ_FNKL01000004.1"/>
</dbReference>
<gene>
    <name evidence="2" type="ORF">SAMN05421664_2981</name>
</gene>
<dbReference type="OrthoDB" id="680421at2"/>
<reference evidence="3" key="1">
    <citation type="submission" date="2016-10" db="EMBL/GenBank/DDBJ databases">
        <authorList>
            <person name="Varghese N."/>
            <person name="Submissions S."/>
        </authorList>
    </citation>
    <scope>NUCLEOTIDE SEQUENCE [LARGE SCALE GENOMIC DNA]</scope>
    <source>
        <strain evidence="3">DSM 17072</strain>
    </source>
</reference>
<organism evidence="2 3">
    <name type="scientific">Chryseobacterium soldanellicola</name>
    <dbReference type="NCBI Taxonomy" id="311333"/>
    <lineage>
        <taxon>Bacteria</taxon>
        <taxon>Pseudomonadati</taxon>
        <taxon>Bacteroidota</taxon>
        <taxon>Flavobacteriia</taxon>
        <taxon>Flavobacteriales</taxon>
        <taxon>Weeksellaceae</taxon>
        <taxon>Chryseobacterium group</taxon>
        <taxon>Chryseobacterium</taxon>
    </lineage>
</organism>
<keyword evidence="3" id="KW-1185">Reference proteome</keyword>
<dbReference type="GO" id="GO:0016301">
    <property type="term" value="F:kinase activity"/>
    <property type="evidence" value="ECO:0007669"/>
    <property type="project" value="UniProtKB-KW"/>
</dbReference>
<feature type="domain" description="Cyclic nucleotide-binding" evidence="1">
    <location>
        <begin position="22"/>
        <end position="120"/>
    </location>
</feature>
<dbReference type="Pfam" id="PF00027">
    <property type="entry name" value="cNMP_binding"/>
    <property type="match status" value="1"/>
</dbReference>
<dbReference type="SUPFAM" id="SSF51206">
    <property type="entry name" value="cAMP-binding domain-like"/>
    <property type="match status" value="1"/>
</dbReference>
<evidence type="ECO:0000313" key="3">
    <source>
        <dbReference type="Proteomes" id="UP000199627"/>
    </source>
</evidence>
<evidence type="ECO:0000259" key="1">
    <source>
        <dbReference type="PROSITE" id="PS50042"/>
    </source>
</evidence>
<dbReference type="CDD" id="cd00038">
    <property type="entry name" value="CAP_ED"/>
    <property type="match status" value="1"/>
</dbReference>
<dbReference type="AlphaFoldDB" id="A0A1H1FBE9"/>
<sequence>MISPTDPKPSDFFQFIEHHCRLDEKSGSSLHSKIREQAYKKGDILVEEGKICNKIYFLNTGLVKTLLTTDSREFTMRFFSEGNVFSVLDSFIQQKPSIYDIVALEDSMVSYILYDDLQTLCQEYHQIETFYRKLLSMAVIEMMSRVSHSLEETGVVAYNRFLKDQGHLLQRISLADLASYLGITQVSLSRIRRVK</sequence>
<proteinExistence type="predicted"/>
<dbReference type="SMART" id="SM00100">
    <property type="entry name" value="cNMP"/>
    <property type="match status" value="1"/>
</dbReference>
<dbReference type="Gene3D" id="2.60.120.10">
    <property type="entry name" value="Jelly Rolls"/>
    <property type="match status" value="1"/>
</dbReference>
<dbReference type="PROSITE" id="PS50042">
    <property type="entry name" value="CNMP_BINDING_3"/>
    <property type="match status" value="1"/>
</dbReference>
<protein>
    <submittedName>
        <fullName evidence="2">cAMP-binding domain of CRP or a regulatory subunit of cAMP-dependent protein kinases</fullName>
    </submittedName>
</protein>
<name>A0A1H1FBE9_9FLAO</name>
<accession>A0A1H1FBE9</accession>
<keyword evidence="2" id="KW-0808">Transferase</keyword>
<dbReference type="EMBL" id="FNKL01000004">
    <property type="protein sequence ID" value="SDQ98433.1"/>
    <property type="molecule type" value="Genomic_DNA"/>
</dbReference>
<dbReference type="InterPro" id="IPR000595">
    <property type="entry name" value="cNMP-bd_dom"/>
</dbReference>
<dbReference type="Proteomes" id="UP000199627">
    <property type="component" value="Unassembled WGS sequence"/>
</dbReference>
<keyword evidence="2" id="KW-0418">Kinase</keyword>
<evidence type="ECO:0000313" key="2">
    <source>
        <dbReference type="EMBL" id="SDQ98433.1"/>
    </source>
</evidence>